<sequence length="267" mass="29281">MLFPRILSAIVMAALFICAVFVLGPTSFMLAMGTVVLVAGWEWARLSGVQSVLARLVFAIVIAGLCFVVHVWGWQKSILYVAPLVWLVALYWVVCYPSLKLWRFSWSRIVLGALVLTTTWSAMVVLKESNNFVVWVLVLMGLIWGADSGAYFSGKAFGKRKLAPKVSPGKSWEGVLGGLVFTQIGVALFSYQVGFDVRSWGILVIIGLVTVFVSILGDLMESLLKRHESMKDSSHLIPGHGGVMDRVDSLTAAAPIFVLLLTIFGWL</sequence>
<dbReference type="UniPathway" id="UPA00557">
    <property type="reaction ID" value="UER00614"/>
</dbReference>
<dbReference type="PROSITE" id="PS01315">
    <property type="entry name" value="CDS"/>
    <property type="match status" value="1"/>
</dbReference>
<keyword evidence="12 18" id="KW-0548">Nucleotidyltransferase</keyword>
<dbReference type="Pfam" id="PF01148">
    <property type="entry name" value="CTP_transf_1"/>
    <property type="match status" value="1"/>
</dbReference>
<gene>
    <name evidence="20" type="primary">cdsA</name>
    <name evidence="20" type="ORF">MSP8886_01256</name>
</gene>
<keyword evidence="15 19" id="KW-0472">Membrane</keyword>
<evidence type="ECO:0000256" key="4">
    <source>
        <dbReference type="ARBA" id="ARBA00005189"/>
    </source>
</evidence>
<evidence type="ECO:0000256" key="5">
    <source>
        <dbReference type="ARBA" id="ARBA00010185"/>
    </source>
</evidence>
<evidence type="ECO:0000256" key="10">
    <source>
        <dbReference type="ARBA" id="ARBA00022679"/>
    </source>
</evidence>
<evidence type="ECO:0000256" key="14">
    <source>
        <dbReference type="ARBA" id="ARBA00023098"/>
    </source>
</evidence>
<evidence type="ECO:0000256" key="11">
    <source>
        <dbReference type="ARBA" id="ARBA00022692"/>
    </source>
</evidence>
<dbReference type="EC" id="2.7.7.41" evidence="6 18"/>
<evidence type="ECO:0000256" key="15">
    <source>
        <dbReference type="ARBA" id="ARBA00023136"/>
    </source>
</evidence>
<dbReference type="GO" id="GO:0005886">
    <property type="term" value="C:plasma membrane"/>
    <property type="evidence" value="ECO:0007669"/>
    <property type="project" value="UniProtKB-SubCell"/>
</dbReference>
<keyword evidence="10 18" id="KW-0808">Transferase</keyword>
<keyword evidence="21" id="KW-1185">Reference proteome</keyword>
<evidence type="ECO:0000256" key="2">
    <source>
        <dbReference type="ARBA" id="ARBA00004651"/>
    </source>
</evidence>
<feature type="transmembrane region" description="Helical" evidence="19">
    <location>
        <begin position="200"/>
        <end position="220"/>
    </location>
</feature>
<evidence type="ECO:0000256" key="18">
    <source>
        <dbReference type="RuleBase" id="RU003938"/>
    </source>
</evidence>
<evidence type="ECO:0000256" key="6">
    <source>
        <dbReference type="ARBA" id="ARBA00012487"/>
    </source>
</evidence>
<evidence type="ECO:0000256" key="9">
    <source>
        <dbReference type="ARBA" id="ARBA00022516"/>
    </source>
</evidence>
<protein>
    <recommendedName>
        <fullName evidence="7 18">Phosphatidate cytidylyltransferase</fullName>
        <ecNumber evidence="6 18">2.7.7.41</ecNumber>
    </recommendedName>
</protein>
<feature type="transmembrane region" description="Helical" evidence="19">
    <location>
        <begin position="78"/>
        <end position="99"/>
    </location>
</feature>
<dbReference type="InterPro" id="IPR000374">
    <property type="entry name" value="PC_trans"/>
</dbReference>
<comment type="catalytic activity">
    <reaction evidence="1 18">
        <text>a 1,2-diacyl-sn-glycero-3-phosphate + CTP + H(+) = a CDP-1,2-diacyl-sn-glycerol + diphosphate</text>
        <dbReference type="Rhea" id="RHEA:16229"/>
        <dbReference type="ChEBI" id="CHEBI:15378"/>
        <dbReference type="ChEBI" id="CHEBI:33019"/>
        <dbReference type="ChEBI" id="CHEBI:37563"/>
        <dbReference type="ChEBI" id="CHEBI:58332"/>
        <dbReference type="ChEBI" id="CHEBI:58608"/>
        <dbReference type="EC" id="2.7.7.41"/>
    </reaction>
</comment>
<feature type="transmembrane region" description="Helical" evidence="19">
    <location>
        <begin position="106"/>
        <end position="126"/>
    </location>
</feature>
<keyword evidence="11 18" id="KW-0812">Transmembrane</keyword>
<feature type="transmembrane region" description="Helical" evidence="19">
    <location>
        <begin position="52"/>
        <end position="72"/>
    </location>
</feature>
<evidence type="ECO:0000313" key="20">
    <source>
        <dbReference type="EMBL" id="SBS28639.1"/>
    </source>
</evidence>
<comment type="subcellular location">
    <subcellularLocation>
        <location evidence="2">Cell membrane</location>
        <topology evidence="2">Multi-pass membrane protein</topology>
    </subcellularLocation>
</comment>
<keyword evidence="8" id="KW-1003">Cell membrane</keyword>
<evidence type="ECO:0000313" key="21">
    <source>
        <dbReference type="Proteomes" id="UP000092544"/>
    </source>
</evidence>
<organism evidence="20 21">
    <name type="scientific">Marinomonas spartinae</name>
    <dbReference type="NCBI Taxonomy" id="1792290"/>
    <lineage>
        <taxon>Bacteria</taxon>
        <taxon>Pseudomonadati</taxon>
        <taxon>Pseudomonadota</taxon>
        <taxon>Gammaproteobacteria</taxon>
        <taxon>Oceanospirillales</taxon>
        <taxon>Oceanospirillaceae</taxon>
        <taxon>Marinomonas</taxon>
    </lineage>
</organism>
<dbReference type="STRING" id="1792290.MSP8886_01256"/>
<accession>A0A1A8T7S2</accession>
<reference evidence="20 21" key="1">
    <citation type="submission" date="2016-06" db="EMBL/GenBank/DDBJ databases">
        <authorList>
            <person name="Kjaerup R.B."/>
            <person name="Dalgaard T.S."/>
            <person name="Juul-Madsen H.R."/>
        </authorList>
    </citation>
    <scope>NUCLEOTIDE SEQUENCE [LARGE SCALE GENOMIC DNA]</scope>
    <source>
        <strain evidence="20 21">CECT 8886</strain>
    </source>
</reference>
<dbReference type="GO" id="GO:0016024">
    <property type="term" value="P:CDP-diacylglycerol biosynthetic process"/>
    <property type="evidence" value="ECO:0007669"/>
    <property type="project" value="UniProtKB-UniPathway"/>
</dbReference>
<keyword evidence="14" id="KW-0443">Lipid metabolism</keyword>
<feature type="transmembrane region" description="Helical" evidence="19">
    <location>
        <begin position="132"/>
        <end position="153"/>
    </location>
</feature>
<proteinExistence type="inferred from homology"/>
<evidence type="ECO:0000256" key="12">
    <source>
        <dbReference type="ARBA" id="ARBA00022695"/>
    </source>
</evidence>
<feature type="transmembrane region" description="Helical" evidence="19">
    <location>
        <begin position="174"/>
        <end position="194"/>
    </location>
</feature>
<dbReference type="PANTHER" id="PTHR46382">
    <property type="entry name" value="PHOSPHATIDATE CYTIDYLYLTRANSFERASE"/>
    <property type="match status" value="1"/>
</dbReference>
<evidence type="ECO:0000256" key="7">
    <source>
        <dbReference type="ARBA" id="ARBA00019373"/>
    </source>
</evidence>
<evidence type="ECO:0000256" key="19">
    <source>
        <dbReference type="SAM" id="Phobius"/>
    </source>
</evidence>
<keyword evidence="17" id="KW-1208">Phospholipid metabolism</keyword>
<dbReference type="OrthoDB" id="9799199at2"/>
<dbReference type="PANTHER" id="PTHR46382:SF1">
    <property type="entry name" value="PHOSPHATIDATE CYTIDYLYLTRANSFERASE"/>
    <property type="match status" value="1"/>
</dbReference>
<dbReference type="AlphaFoldDB" id="A0A1A8T7S2"/>
<evidence type="ECO:0000256" key="1">
    <source>
        <dbReference type="ARBA" id="ARBA00001698"/>
    </source>
</evidence>
<feature type="transmembrane region" description="Helical" evidence="19">
    <location>
        <begin position="6"/>
        <end position="31"/>
    </location>
</feature>
<feature type="transmembrane region" description="Helical" evidence="19">
    <location>
        <begin position="247"/>
        <end position="266"/>
    </location>
</feature>
<dbReference type="EMBL" id="FLOB01000002">
    <property type="protein sequence ID" value="SBS28639.1"/>
    <property type="molecule type" value="Genomic_DNA"/>
</dbReference>
<evidence type="ECO:0000256" key="3">
    <source>
        <dbReference type="ARBA" id="ARBA00005119"/>
    </source>
</evidence>
<dbReference type="Proteomes" id="UP000092544">
    <property type="component" value="Unassembled WGS sequence"/>
</dbReference>
<comment type="pathway">
    <text evidence="4">Lipid metabolism.</text>
</comment>
<dbReference type="RefSeq" id="WP_067013807.1">
    <property type="nucleotide sequence ID" value="NZ_FLOB01000002.1"/>
</dbReference>
<comment type="pathway">
    <text evidence="3 18">Phospholipid metabolism; CDP-diacylglycerol biosynthesis; CDP-diacylglycerol from sn-glycerol 3-phosphate: step 3/3.</text>
</comment>
<dbReference type="GO" id="GO:0004605">
    <property type="term" value="F:phosphatidate cytidylyltransferase activity"/>
    <property type="evidence" value="ECO:0007669"/>
    <property type="project" value="UniProtKB-EC"/>
</dbReference>
<keyword evidence="13 19" id="KW-1133">Transmembrane helix</keyword>
<evidence type="ECO:0000256" key="16">
    <source>
        <dbReference type="ARBA" id="ARBA00023209"/>
    </source>
</evidence>
<comment type="similarity">
    <text evidence="5 18">Belongs to the CDS family.</text>
</comment>
<name>A0A1A8T7S2_9GAMM</name>
<evidence type="ECO:0000256" key="13">
    <source>
        <dbReference type="ARBA" id="ARBA00022989"/>
    </source>
</evidence>
<evidence type="ECO:0000256" key="17">
    <source>
        <dbReference type="ARBA" id="ARBA00023264"/>
    </source>
</evidence>
<evidence type="ECO:0000256" key="8">
    <source>
        <dbReference type="ARBA" id="ARBA00022475"/>
    </source>
</evidence>
<keyword evidence="9" id="KW-0444">Lipid biosynthesis</keyword>
<keyword evidence="16" id="KW-0594">Phospholipid biosynthesis</keyword>